<dbReference type="AlphaFoldDB" id="A0A5B0S8K9"/>
<dbReference type="EMBL" id="VDEP01000070">
    <property type="protein sequence ID" value="KAA1133839.1"/>
    <property type="molecule type" value="Genomic_DNA"/>
</dbReference>
<gene>
    <name evidence="1" type="ORF">PGTUg99_024089</name>
</gene>
<reference evidence="1 2" key="1">
    <citation type="submission" date="2019-05" db="EMBL/GenBank/DDBJ databases">
        <title>Emergence of the Ug99 lineage of the wheat stem rust pathogen through somatic hybridization.</title>
        <authorList>
            <person name="Li F."/>
            <person name="Upadhyaya N.M."/>
            <person name="Sperschneider J."/>
            <person name="Matny O."/>
            <person name="Nguyen-Phuc H."/>
            <person name="Mago R."/>
            <person name="Raley C."/>
            <person name="Miller M.E."/>
            <person name="Silverstein K.A.T."/>
            <person name="Henningsen E."/>
            <person name="Hirsch C.D."/>
            <person name="Visser B."/>
            <person name="Pretorius Z.A."/>
            <person name="Steffenson B.J."/>
            <person name="Schwessinger B."/>
            <person name="Dodds P.N."/>
            <person name="Figueroa M."/>
        </authorList>
    </citation>
    <scope>NUCLEOTIDE SEQUENCE [LARGE SCALE GENOMIC DNA]</scope>
    <source>
        <strain evidence="1 2">Ug99</strain>
    </source>
</reference>
<organism evidence="1 2">
    <name type="scientific">Puccinia graminis f. sp. tritici</name>
    <dbReference type="NCBI Taxonomy" id="56615"/>
    <lineage>
        <taxon>Eukaryota</taxon>
        <taxon>Fungi</taxon>
        <taxon>Dikarya</taxon>
        <taxon>Basidiomycota</taxon>
        <taxon>Pucciniomycotina</taxon>
        <taxon>Pucciniomycetes</taxon>
        <taxon>Pucciniales</taxon>
        <taxon>Pucciniaceae</taxon>
        <taxon>Puccinia</taxon>
    </lineage>
</organism>
<protein>
    <submittedName>
        <fullName evidence="1">Uncharacterized protein</fullName>
    </submittedName>
</protein>
<evidence type="ECO:0000313" key="1">
    <source>
        <dbReference type="EMBL" id="KAA1133839.1"/>
    </source>
</evidence>
<comment type="caution">
    <text evidence="1">The sequence shown here is derived from an EMBL/GenBank/DDBJ whole genome shotgun (WGS) entry which is preliminary data.</text>
</comment>
<evidence type="ECO:0000313" key="2">
    <source>
        <dbReference type="Proteomes" id="UP000325313"/>
    </source>
</evidence>
<sequence length="79" mass="8862">MAALELATSAFTKAKSAKDCVTFDDAMKELHESFGRFPDERDRKLPGYLKAFKNCMLARSSTITTINWVYHSVTGSLIK</sequence>
<name>A0A5B0S8K9_PUCGR</name>
<dbReference type="Proteomes" id="UP000325313">
    <property type="component" value="Unassembled WGS sequence"/>
</dbReference>
<accession>A0A5B0S8K9</accession>
<proteinExistence type="predicted"/>